<evidence type="ECO:0000256" key="1">
    <source>
        <dbReference type="SAM" id="MobiDB-lite"/>
    </source>
</evidence>
<sequence length="173" mass="17283">MRRAPIVLVATILGTTGVLMFKPREATISVASSASSTSTGKQATVKKSAGSTIATGTPVSTQFGTTQVSVTIKNGKITDVKALQVPGSDPRSAQISNIAIPTLQQSALTKQSAAIDTVSGATYTSKSYAASLQSALDKAKFKAADGATAPTAAPTEDANGGHGGRGGHGGFFG</sequence>
<keyword evidence="4" id="KW-1185">Reference proteome</keyword>
<evidence type="ECO:0000259" key="2">
    <source>
        <dbReference type="SMART" id="SM00900"/>
    </source>
</evidence>
<dbReference type="SMART" id="SM00900">
    <property type="entry name" value="FMN_bind"/>
    <property type="match status" value="1"/>
</dbReference>
<feature type="compositionally biased region" description="Gly residues" evidence="1">
    <location>
        <begin position="160"/>
        <end position="173"/>
    </location>
</feature>
<evidence type="ECO:0000313" key="4">
    <source>
        <dbReference type="Proteomes" id="UP000305778"/>
    </source>
</evidence>
<dbReference type="EMBL" id="SUMC01000041">
    <property type="protein sequence ID" value="TKA06258.1"/>
    <property type="molecule type" value="Genomic_DNA"/>
</dbReference>
<dbReference type="GO" id="GO:0010181">
    <property type="term" value="F:FMN binding"/>
    <property type="evidence" value="ECO:0007669"/>
    <property type="project" value="InterPro"/>
</dbReference>
<dbReference type="InterPro" id="IPR007329">
    <property type="entry name" value="FMN-bd"/>
</dbReference>
<dbReference type="Gene3D" id="3.90.1010.20">
    <property type="match status" value="1"/>
</dbReference>
<feature type="region of interest" description="Disordered" evidence="1">
    <location>
        <begin position="147"/>
        <end position="173"/>
    </location>
</feature>
<feature type="compositionally biased region" description="Low complexity" evidence="1">
    <location>
        <begin position="147"/>
        <end position="158"/>
    </location>
</feature>
<dbReference type="Proteomes" id="UP000305778">
    <property type="component" value="Unassembled WGS sequence"/>
</dbReference>
<organism evidence="3 4">
    <name type="scientific">Actinacidiphila oryziradicis</name>
    <dbReference type="NCBI Taxonomy" id="2571141"/>
    <lineage>
        <taxon>Bacteria</taxon>
        <taxon>Bacillati</taxon>
        <taxon>Actinomycetota</taxon>
        <taxon>Actinomycetes</taxon>
        <taxon>Kitasatosporales</taxon>
        <taxon>Streptomycetaceae</taxon>
        <taxon>Actinacidiphila</taxon>
    </lineage>
</organism>
<dbReference type="AlphaFoldDB" id="A0A4U0SCE1"/>
<gene>
    <name evidence="3" type="ORF">FCI23_32560</name>
</gene>
<evidence type="ECO:0000313" key="3">
    <source>
        <dbReference type="EMBL" id="TKA06258.1"/>
    </source>
</evidence>
<feature type="domain" description="FMN-binding" evidence="2">
    <location>
        <begin position="62"/>
        <end position="139"/>
    </location>
</feature>
<dbReference type="Pfam" id="PF04205">
    <property type="entry name" value="FMN_bind"/>
    <property type="match status" value="1"/>
</dbReference>
<name>A0A4U0SCE1_9ACTN</name>
<dbReference type="OrthoDB" id="8099475at2"/>
<accession>A0A4U0SCE1</accession>
<dbReference type="GO" id="GO:0016020">
    <property type="term" value="C:membrane"/>
    <property type="evidence" value="ECO:0007669"/>
    <property type="project" value="InterPro"/>
</dbReference>
<reference evidence="3 4" key="1">
    <citation type="submission" date="2019-04" db="EMBL/GenBank/DDBJ databases">
        <title>Streptomyces oryziradicis sp. nov., a novel actinomycete isolated from rhizosphere soil of rice (Oryza sativa L.).</title>
        <authorList>
            <person name="Li C."/>
        </authorList>
    </citation>
    <scope>NUCLEOTIDE SEQUENCE [LARGE SCALE GENOMIC DNA]</scope>
    <source>
        <strain evidence="3 4">NEAU-C40</strain>
    </source>
</reference>
<protein>
    <submittedName>
        <fullName evidence="3">FMN-binding protein</fullName>
    </submittedName>
</protein>
<dbReference type="RefSeq" id="WP_136727618.1">
    <property type="nucleotide sequence ID" value="NZ_SUMC01000041.1"/>
</dbReference>
<proteinExistence type="predicted"/>
<comment type="caution">
    <text evidence="3">The sequence shown here is derived from an EMBL/GenBank/DDBJ whole genome shotgun (WGS) entry which is preliminary data.</text>
</comment>